<reference evidence="2 3" key="1">
    <citation type="submission" date="2019-09" db="EMBL/GenBank/DDBJ databases">
        <title>Pararcticibacter amylolyticus gen. nov., sp. nov., isolated from a rottenly hemp rope, and reclassification of Pedobacter tournemirensis as Pararcticibacter tournemirensis comb. nov.</title>
        <authorList>
            <person name="Cai Y."/>
        </authorList>
    </citation>
    <scope>NUCLEOTIDE SEQUENCE [LARGE SCALE GENOMIC DNA]</scope>
    <source>
        <strain evidence="2 3">TF5-37.2-LB10</strain>
    </source>
</reference>
<protein>
    <recommendedName>
        <fullName evidence="4">Transposase</fullName>
    </recommendedName>
</protein>
<accession>A0A543GUH6</accession>
<keyword evidence="3" id="KW-1185">Reference proteome</keyword>
<dbReference type="OrthoDB" id="883575at2"/>
<evidence type="ECO:0000256" key="1">
    <source>
        <dbReference type="SAM" id="Coils"/>
    </source>
</evidence>
<dbReference type="Proteomes" id="UP000322918">
    <property type="component" value="Unassembled WGS sequence"/>
</dbReference>
<feature type="coiled-coil region" evidence="1">
    <location>
        <begin position="84"/>
        <end position="118"/>
    </location>
</feature>
<sequence>MEKKQRKRTVKPLKKIGRSYPEEVKRKVVGEIQSGFHSHRTAAKLYGMSRNTVNDWVVQYSLLNLDSLNSQEEFMTKSTESSTIRHLHRQVIELQKALEKSQLKVDSLETMIKVSEEELKIKIRKKPGAKQSRE</sequence>
<evidence type="ECO:0000313" key="3">
    <source>
        <dbReference type="Proteomes" id="UP000322918"/>
    </source>
</evidence>
<comment type="caution">
    <text evidence="2">The sequence shown here is derived from an EMBL/GenBank/DDBJ whole genome shotgun (WGS) entry which is preliminary data.</text>
</comment>
<dbReference type="RefSeq" id="WP_141814246.1">
    <property type="nucleotide sequence ID" value="NZ_VFPL01000001.1"/>
</dbReference>
<dbReference type="SUPFAM" id="SSF46689">
    <property type="entry name" value="Homeodomain-like"/>
    <property type="match status" value="1"/>
</dbReference>
<evidence type="ECO:0000313" key="2">
    <source>
        <dbReference type="EMBL" id="KAA8473423.1"/>
    </source>
</evidence>
<evidence type="ECO:0008006" key="4">
    <source>
        <dbReference type="Google" id="ProtNLM"/>
    </source>
</evidence>
<dbReference type="EMBL" id="VWNE01000081">
    <property type="protein sequence ID" value="KAA8473423.1"/>
    <property type="molecule type" value="Genomic_DNA"/>
</dbReference>
<gene>
    <name evidence="2" type="ORF">F1649_22715</name>
</gene>
<organism evidence="2 3">
    <name type="scientific">Arcticibacter tournemirensis</name>
    <dbReference type="NCBI Taxonomy" id="699437"/>
    <lineage>
        <taxon>Bacteria</taxon>
        <taxon>Pseudomonadati</taxon>
        <taxon>Bacteroidota</taxon>
        <taxon>Sphingobacteriia</taxon>
        <taxon>Sphingobacteriales</taxon>
        <taxon>Sphingobacteriaceae</taxon>
        <taxon>Arcticibacter</taxon>
    </lineage>
</organism>
<name>A0A543GUH6_9SPHI</name>
<dbReference type="AlphaFoldDB" id="A0A543GUH6"/>
<keyword evidence="1" id="KW-0175">Coiled coil</keyword>
<dbReference type="InterPro" id="IPR009057">
    <property type="entry name" value="Homeodomain-like_sf"/>
</dbReference>
<proteinExistence type="predicted"/>